<feature type="signal peptide" evidence="1">
    <location>
        <begin position="1"/>
        <end position="19"/>
    </location>
</feature>
<evidence type="ECO:0000313" key="3">
    <source>
        <dbReference type="Proteomes" id="UP000285023"/>
    </source>
</evidence>
<keyword evidence="3" id="KW-1185">Reference proteome</keyword>
<keyword evidence="1" id="KW-0732">Signal</keyword>
<evidence type="ECO:0000256" key="1">
    <source>
        <dbReference type="SAM" id="SignalP"/>
    </source>
</evidence>
<sequence length="141" mass="15013">MRDLLVALPILLVAAPAYAAPAPAPQLPPEFSDPAMADKLGRAAGVLTRSLMDLPIGEMEAALEGRPVTAADRSRRVRDSVNDPYLEQRVATVAAQSGRTMQSATKTLVSSLPAIMGALGQIEEQLERAVANLPDPTYPRR</sequence>
<gene>
    <name evidence="2" type="ORF">D3M59_04335</name>
</gene>
<dbReference type="EMBL" id="QXTF01000001">
    <property type="protein sequence ID" value="RIX32200.1"/>
    <property type="molecule type" value="Genomic_DNA"/>
</dbReference>
<organism evidence="2 3">
    <name type="scientific">Sphingomonas edaphi</name>
    <dbReference type="NCBI Taxonomy" id="2315689"/>
    <lineage>
        <taxon>Bacteria</taxon>
        <taxon>Pseudomonadati</taxon>
        <taxon>Pseudomonadota</taxon>
        <taxon>Alphaproteobacteria</taxon>
        <taxon>Sphingomonadales</taxon>
        <taxon>Sphingomonadaceae</taxon>
        <taxon>Sphingomonas</taxon>
    </lineage>
</organism>
<comment type="caution">
    <text evidence="2">The sequence shown here is derived from an EMBL/GenBank/DDBJ whole genome shotgun (WGS) entry which is preliminary data.</text>
</comment>
<name>A0A418Q2Z2_9SPHN</name>
<dbReference type="Proteomes" id="UP000285023">
    <property type="component" value="Unassembled WGS sequence"/>
</dbReference>
<dbReference type="RefSeq" id="WP_119531907.1">
    <property type="nucleotide sequence ID" value="NZ_QXTF01000001.1"/>
</dbReference>
<accession>A0A418Q2Z2</accession>
<dbReference type="AlphaFoldDB" id="A0A418Q2Z2"/>
<reference evidence="2 3" key="1">
    <citation type="submission" date="2018-09" db="EMBL/GenBank/DDBJ databases">
        <title>Sphingomonas sp. DAC4.</title>
        <authorList>
            <person name="Seo T."/>
        </authorList>
    </citation>
    <scope>NUCLEOTIDE SEQUENCE [LARGE SCALE GENOMIC DNA]</scope>
    <source>
        <strain evidence="2 3">DAC4</strain>
    </source>
</reference>
<proteinExistence type="predicted"/>
<evidence type="ECO:0000313" key="2">
    <source>
        <dbReference type="EMBL" id="RIX32200.1"/>
    </source>
</evidence>
<protein>
    <submittedName>
        <fullName evidence="2">Uncharacterized protein</fullName>
    </submittedName>
</protein>
<dbReference type="OrthoDB" id="7578311at2"/>
<feature type="chain" id="PRO_5019495580" evidence="1">
    <location>
        <begin position="20"/>
        <end position="141"/>
    </location>
</feature>